<evidence type="ECO:0000259" key="2">
    <source>
        <dbReference type="Pfam" id="PF13338"/>
    </source>
</evidence>
<evidence type="ECO:0000313" key="4">
    <source>
        <dbReference type="Proteomes" id="UP000092482"/>
    </source>
</evidence>
<dbReference type="InterPro" id="IPR007569">
    <property type="entry name" value="DUF559"/>
</dbReference>
<dbReference type="Pfam" id="PF13338">
    <property type="entry name" value="AbiEi_4"/>
    <property type="match status" value="1"/>
</dbReference>
<evidence type="ECO:0000259" key="1">
    <source>
        <dbReference type="Pfam" id="PF04480"/>
    </source>
</evidence>
<feature type="domain" description="AbiEi antitoxin N-terminal" evidence="2">
    <location>
        <begin position="5"/>
        <end position="49"/>
    </location>
</feature>
<dbReference type="Pfam" id="PF04480">
    <property type="entry name" value="DUF559"/>
    <property type="match status" value="1"/>
</dbReference>
<accession>A0A1B1NCL8</accession>
<dbReference type="Gene3D" id="3.40.960.10">
    <property type="entry name" value="VSR Endonuclease"/>
    <property type="match status" value="1"/>
</dbReference>
<reference evidence="3 4" key="1">
    <citation type="submission" date="2016-03" db="EMBL/GenBank/DDBJ databases">
        <title>Shallow-sea hydrothermal system.</title>
        <authorList>
            <person name="Tang K."/>
        </authorList>
    </citation>
    <scope>NUCLEOTIDE SEQUENCE [LARGE SCALE GENOMIC DNA]</scope>
    <source>
        <strain evidence="3 4">JLT9</strain>
    </source>
</reference>
<proteinExistence type="predicted"/>
<keyword evidence="4" id="KW-1185">Reference proteome</keyword>
<gene>
    <name evidence="3" type="ORF">SGUI_1735</name>
</gene>
<dbReference type="RefSeq" id="WP_066638921.1">
    <property type="nucleotide sequence ID" value="NZ_CP014989.1"/>
</dbReference>
<dbReference type="InterPro" id="IPR011335">
    <property type="entry name" value="Restrct_endonuc-II-like"/>
</dbReference>
<feature type="domain" description="DUF559" evidence="1">
    <location>
        <begin position="216"/>
        <end position="275"/>
    </location>
</feature>
<protein>
    <submittedName>
        <fullName evidence="3">Uncharacterized protein</fullName>
    </submittedName>
</protein>
<organism evidence="3 4">
    <name type="scientific">Serinicoccus hydrothermalis</name>
    <dbReference type="NCBI Taxonomy" id="1758689"/>
    <lineage>
        <taxon>Bacteria</taxon>
        <taxon>Bacillati</taxon>
        <taxon>Actinomycetota</taxon>
        <taxon>Actinomycetes</taxon>
        <taxon>Micrococcales</taxon>
        <taxon>Ornithinimicrobiaceae</taxon>
        <taxon>Serinicoccus</taxon>
    </lineage>
</organism>
<dbReference type="EMBL" id="CP014989">
    <property type="protein sequence ID" value="ANS79131.1"/>
    <property type="molecule type" value="Genomic_DNA"/>
</dbReference>
<dbReference type="KEGG" id="serj:SGUI_1735"/>
<sequence length="305" mass="33440">MGVEEALRRTGGRATAGELRALGVPRRALARALHDGTVVRTRRGHYRLAALSDQLDVAVSLTAALSHRSAALHHGLQVGTAPELPEVVVRRNRRLDPGQQARAAVRWRPVEPAELRAGTTGLIRTVVDCARDLSLPEALAVADSALRRTDVSPQDLREAAAALRGPGCRQAREVALRARATAANPFESCLRALALLAGLDVEPQVQITGPSLFAQVDLADEGRRLVIEAESFTHHAHRRGFRKDLQRYTDLGVHGWTVLRFSWEDVMLRPERVLWALRSWREARDEGRPVGHPPRAVRAGVQIGA</sequence>
<evidence type="ECO:0000313" key="3">
    <source>
        <dbReference type="EMBL" id="ANS79131.1"/>
    </source>
</evidence>
<dbReference type="Proteomes" id="UP000092482">
    <property type="component" value="Chromosome"/>
</dbReference>
<dbReference type="AlphaFoldDB" id="A0A1B1NCL8"/>
<dbReference type="STRING" id="1758689.SGUI_1735"/>
<dbReference type="OrthoDB" id="4310518at2"/>
<dbReference type="SUPFAM" id="SSF52980">
    <property type="entry name" value="Restriction endonuclease-like"/>
    <property type="match status" value="1"/>
</dbReference>
<name>A0A1B1NCL8_9MICO</name>
<dbReference type="InterPro" id="IPR025159">
    <property type="entry name" value="AbiEi_N"/>
</dbReference>